<proteinExistence type="predicted"/>
<gene>
    <name evidence="2" type="ORF">KGQ19_10640</name>
</gene>
<dbReference type="EMBL" id="JAAFYZ010000026">
    <property type="protein sequence ID" value="MBS2547331.1"/>
    <property type="molecule type" value="Genomic_DNA"/>
</dbReference>
<dbReference type="RefSeq" id="WP_212008932.1">
    <property type="nucleotide sequence ID" value="NZ_JAAFYZ010000026.1"/>
</dbReference>
<accession>A0ABS5KMT5</accession>
<dbReference type="InterPro" id="IPR021345">
    <property type="entry name" value="DUF2961"/>
</dbReference>
<comment type="caution">
    <text evidence="2">The sequence shown here is derived from an EMBL/GenBank/DDBJ whole genome shotgun (WGS) entry which is preliminary data.</text>
</comment>
<evidence type="ECO:0000256" key="1">
    <source>
        <dbReference type="SAM" id="SignalP"/>
    </source>
</evidence>
<organism evidence="2 3">
    <name type="scientific">Catenulispora pinistramenti</name>
    <dbReference type="NCBI Taxonomy" id="2705254"/>
    <lineage>
        <taxon>Bacteria</taxon>
        <taxon>Bacillati</taxon>
        <taxon>Actinomycetota</taxon>
        <taxon>Actinomycetes</taxon>
        <taxon>Catenulisporales</taxon>
        <taxon>Catenulisporaceae</taxon>
        <taxon>Catenulispora</taxon>
    </lineage>
</organism>
<dbReference type="Gene3D" id="2.60.120.1390">
    <property type="match status" value="3"/>
</dbReference>
<evidence type="ECO:0000313" key="3">
    <source>
        <dbReference type="Proteomes" id="UP000730482"/>
    </source>
</evidence>
<name>A0ABS5KMT5_9ACTN</name>
<reference evidence="2 3" key="1">
    <citation type="submission" date="2020-02" db="EMBL/GenBank/DDBJ databases">
        <title>Acidophilic actinobacteria isolated from forest soil.</title>
        <authorList>
            <person name="Golinska P."/>
        </authorList>
    </citation>
    <scope>NUCLEOTIDE SEQUENCE [LARGE SCALE GENOMIC DNA]</scope>
    <source>
        <strain evidence="2 3">NL8</strain>
    </source>
</reference>
<sequence>MMRTPIPHHPEARISRTIKALIAIALAATGILAAQPTAPAHADTASTASTAFTAKGPVGWDTLRHLDAMDTLPVGVQTKQFSSFDRQQQNSDWKYPCLRTTSSGACVIAEHSGPGEIDAMWFTSAEGDVTGTGNITITLDGQTVLDAPLQDVVDGKLGAPFVYPLVANADQSSGGVYIEVPMPFRQSMTVTTQNNPQYEHVTYRTFADADGVATFNPADPANDVIAKLKAAGTADPKPPMADTSTQSQTLDLAPGASTAISDTYGPGQLTALSLVLPQAKMVTPTSVTDDGRAFGPNGSSTFTVAIDPDNNGVRLTRRYDPVPPDQAATVSVDGQQVAQWGPSTPASFGGWAEESVELPASATAGKSSITVKNTFVSSSEDYNEYTYWVDSHVAGSLSRTDTVDVGNAASESAHHYGIVGQTWQGTSTYSDPLDATQQEALTRAQQILQGLRVRITFDGTRTVDSPIGEFFGSGLAVAPVNSLMSGINPQTSTFTSWWPMPYLANATVELYNGSGLTVTGSGTVTAGQSAAVGAALATGTIGYFRTQSHSGPTTANQDWTYLQASGTSKFVGVTVSMQGPINRSYLEGNERVYVDGAHTPQMIGTGTEDFFQSGWYFNRGPDTNPFTGDPAHLIAATGCAASTDCTGAYRLMLDDAVPSGSALTFGIQHGPANDVAADYSSTAYWYGTAQPQNHQTDQIATTGGTPLTDTYEGTDGPQTPVTADVLTSTTPQTLHLTLNPANRGATIIRTSDQLNGYQQAHVTVDGQPLPDWLEPLANPYHRWLDDTYLLPASVTAGHTTITVVLTPVRPWTAASYTVLSSC</sequence>
<dbReference type="Proteomes" id="UP000730482">
    <property type="component" value="Unassembled WGS sequence"/>
</dbReference>
<protein>
    <submittedName>
        <fullName evidence="2">DUF2961 domain-containing protein</fullName>
    </submittedName>
</protein>
<keyword evidence="1" id="KW-0732">Signal</keyword>
<evidence type="ECO:0000313" key="2">
    <source>
        <dbReference type="EMBL" id="MBS2547331.1"/>
    </source>
</evidence>
<dbReference type="Pfam" id="PF11175">
    <property type="entry name" value="DUF2961"/>
    <property type="match status" value="1"/>
</dbReference>
<feature type="signal peptide" evidence="1">
    <location>
        <begin position="1"/>
        <end position="33"/>
    </location>
</feature>
<feature type="chain" id="PRO_5045443746" evidence="1">
    <location>
        <begin position="34"/>
        <end position="822"/>
    </location>
</feature>
<keyword evidence="3" id="KW-1185">Reference proteome</keyword>